<evidence type="ECO:0000313" key="2">
    <source>
        <dbReference type="Proteomes" id="UP000276133"/>
    </source>
</evidence>
<protein>
    <submittedName>
        <fullName evidence="1">Uncharacterized protein</fullName>
    </submittedName>
</protein>
<sequence>MTILEESIKDQQTLETKPLEEEKQLKNRFSLNSNLNPQLLFHFVDRIVSFILEHLFNIFSNFIPKFLVEKHMIVSHLEYQLFVLLYRRFYQNSYFLVPVVLCENNRMIRIIHCLKKREEIRNNFDYHNISYNTPCFLSHIWG</sequence>
<comment type="caution">
    <text evidence="1">The sequence shown here is derived from an EMBL/GenBank/DDBJ whole genome shotgun (WGS) entry which is preliminary data.</text>
</comment>
<organism evidence="1 2">
    <name type="scientific">Brachionus plicatilis</name>
    <name type="common">Marine rotifer</name>
    <name type="synonym">Brachionus muelleri</name>
    <dbReference type="NCBI Taxonomy" id="10195"/>
    <lineage>
        <taxon>Eukaryota</taxon>
        <taxon>Metazoa</taxon>
        <taxon>Spiralia</taxon>
        <taxon>Gnathifera</taxon>
        <taxon>Rotifera</taxon>
        <taxon>Eurotatoria</taxon>
        <taxon>Monogononta</taxon>
        <taxon>Pseudotrocha</taxon>
        <taxon>Ploima</taxon>
        <taxon>Brachionidae</taxon>
        <taxon>Brachionus</taxon>
    </lineage>
</organism>
<dbReference type="AlphaFoldDB" id="A0A3M7PCB6"/>
<keyword evidence="2" id="KW-1185">Reference proteome</keyword>
<reference evidence="1 2" key="1">
    <citation type="journal article" date="2018" name="Sci. Rep.">
        <title>Genomic signatures of local adaptation to the degree of environmental predictability in rotifers.</title>
        <authorList>
            <person name="Franch-Gras L."/>
            <person name="Hahn C."/>
            <person name="Garcia-Roger E.M."/>
            <person name="Carmona M.J."/>
            <person name="Serra M."/>
            <person name="Gomez A."/>
        </authorList>
    </citation>
    <scope>NUCLEOTIDE SEQUENCE [LARGE SCALE GENOMIC DNA]</scope>
    <source>
        <strain evidence="1">HYR1</strain>
    </source>
</reference>
<accession>A0A3M7PCB6</accession>
<dbReference type="Proteomes" id="UP000276133">
    <property type="component" value="Unassembled WGS sequence"/>
</dbReference>
<gene>
    <name evidence="1" type="ORF">BpHYR1_045623</name>
</gene>
<name>A0A3M7PCB6_BRAPC</name>
<evidence type="ECO:0000313" key="1">
    <source>
        <dbReference type="EMBL" id="RMZ96746.1"/>
    </source>
</evidence>
<proteinExistence type="predicted"/>
<dbReference type="EMBL" id="REGN01011935">
    <property type="protein sequence ID" value="RMZ96746.1"/>
    <property type="molecule type" value="Genomic_DNA"/>
</dbReference>